<name>U2R6J3_9FIRM</name>
<evidence type="ECO:0000313" key="3">
    <source>
        <dbReference type="Proteomes" id="UP000016658"/>
    </source>
</evidence>
<comment type="caution">
    <text evidence="2">The sequence shown here is derived from an EMBL/GenBank/DDBJ whole genome shotgun (WGS) entry which is preliminary data.</text>
</comment>
<accession>U2R6J3</accession>
<dbReference type="Proteomes" id="UP000016658">
    <property type="component" value="Unassembled WGS sequence"/>
</dbReference>
<keyword evidence="1" id="KW-0472">Membrane</keyword>
<keyword evidence="1" id="KW-0812">Transmembrane</keyword>
<reference evidence="2 3" key="1">
    <citation type="submission" date="2013-06" db="EMBL/GenBank/DDBJ databases">
        <authorList>
            <person name="Weinstock G."/>
            <person name="Sodergren E."/>
            <person name="Lobos E.A."/>
            <person name="Fulton L."/>
            <person name="Fulton R."/>
            <person name="Courtney L."/>
            <person name="Fronick C."/>
            <person name="O'Laughlin M."/>
            <person name="Godfrey J."/>
            <person name="Wilson R.M."/>
            <person name="Miner T."/>
            <person name="Farmer C."/>
            <person name="Delehaunty K."/>
            <person name="Cordes M."/>
            <person name="Minx P."/>
            <person name="Tomlinson C."/>
            <person name="Chen J."/>
            <person name="Wollam A."/>
            <person name="Pepin K.H."/>
            <person name="Bhonagiri V."/>
            <person name="Zhang X."/>
            <person name="Warren W."/>
            <person name="Mitreva M."/>
            <person name="Mardis E.R."/>
            <person name="Wilson R.K."/>
        </authorList>
    </citation>
    <scope>NUCLEOTIDE SEQUENCE [LARGE SCALE GENOMIC DNA]</scope>
    <source>
        <strain evidence="2 3">ATCC 27803</strain>
    </source>
</reference>
<feature type="transmembrane region" description="Helical" evidence="1">
    <location>
        <begin position="47"/>
        <end position="63"/>
    </location>
</feature>
<keyword evidence="1" id="KW-1133">Transmembrane helix</keyword>
<protein>
    <submittedName>
        <fullName evidence="2">Uncharacterized protein</fullName>
    </submittedName>
</protein>
<dbReference type="EMBL" id="AWVI01000030">
    <property type="protein sequence ID" value="ERK46317.1"/>
    <property type="molecule type" value="Genomic_DNA"/>
</dbReference>
<feature type="transmembrane region" description="Helical" evidence="1">
    <location>
        <begin position="6"/>
        <end position="27"/>
    </location>
</feature>
<evidence type="ECO:0000256" key="1">
    <source>
        <dbReference type="SAM" id="Phobius"/>
    </source>
</evidence>
<sequence>MHNLFSSIFFLTFLHPSLNSFFFLFFINHFSLNLRLKLEKILEQFKLLYSVYSAGLVVMGWSMDD</sequence>
<evidence type="ECO:0000313" key="2">
    <source>
        <dbReference type="EMBL" id="ERK46317.1"/>
    </source>
</evidence>
<dbReference type="AlphaFoldDB" id="U2R6J3"/>
<organism evidence="2 3">
    <name type="scientific">Faecalitalea cylindroides ATCC 27803</name>
    <dbReference type="NCBI Taxonomy" id="649755"/>
    <lineage>
        <taxon>Bacteria</taxon>
        <taxon>Bacillati</taxon>
        <taxon>Bacillota</taxon>
        <taxon>Erysipelotrichia</taxon>
        <taxon>Erysipelotrichales</taxon>
        <taxon>Erysipelotrichaceae</taxon>
        <taxon>Faecalitalea</taxon>
    </lineage>
</organism>
<proteinExistence type="predicted"/>
<gene>
    <name evidence="2" type="ORF">HMPREF0367_00668</name>
</gene>
<dbReference type="HOGENOM" id="CLU_2843372_0_0_9"/>